<protein>
    <recommendedName>
        <fullName evidence="2">DUF7597 domain-containing protein</fullName>
    </recommendedName>
</protein>
<dbReference type="EMBL" id="CM029054">
    <property type="protein sequence ID" value="KAG2538800.1"/>
    <property type="molecule type" value="Genomic_DNA"/>
</dbReference>
<accession>A0A8T0MNE2</accession>
<reference evidence="3" key="1">
    <citation type="submission" date="2020-05" db="EMBL/GenBank/DDBJ databases">
        <title>WGS assembly of Panicum virgatum.</title>
        <authorList>
            <person name="Lovell J.T."/>
            <person name="Jenkins J."/>
            <person name="Shu S."/>
            <person name="Juenger T.E."/>
            <person name="Schmutz J."/>
        </authorList>
    </citation>
    <scope>NUCLEOTIDE SEQUENCE</scope>
    <source>
        <strain evidence="3">AP13</strain>
    </source>
</reference>
<feature type="region of interest" description="Disordered" evidence="1">
    <location>
        <begin position="681"/>
        <end position="719"/>
    </location>
</feature>
<name>A0A8T0MNE2_PANVG</name>
<gene>
    <name evidence="3" type="ORF">PVAP13_9NG413900</name>
</gene>
<dbReference type="Gene3D" id="4.10.60.10">
    <property type="entry name" value="Zinc finger, CCHC-type"/>
    <property type="match status" value="1"/>
</dbReference>
<dbReference type="PANTHER" id="PTHR33075">
    <property type="entry name" value="OS02G0499800 PROTEIN"/>
    <property type="match status" value="1"/>
</dbReference>
<feature type="domain" description="DUF7597" evidence="2">
    <location>
        <begin position="404"/>
        <end position="524"/>
    </location>
</feature>
<evidence type="ECO:0000313" key="4">
    <source>
        <dbReference type="Proteomes" id="UP000823388"/>
    </source>
</evidence>
<dbReference type="Proteomes" id="UP000823388">
    <property type="component" value="Chromosome 9N"/>
</dbReference>
<dbReference type="Pfam" id="PF24530">
    <property type="entry name" value="DUF7597"/>
    <property type="match status" value="1"/>
</dbReference>
<evidence type="ECO:0000256" key="1">
    <source>
        <dbReference type="SAM" id="MobiDB-lite"/>
    </source>
</evidence>
<feature type="region of interest" description="Disordered" evidence="1">
    <location>
        <begin position="162"/>
        <end position="193"/>
    </location>
</feature>
<comment type="caution">
    <text evidence="3">The sequence shown here is derived from an EMBL/GenBank/DDBJ whole genome shotgun (WGS) entry which is preliminary data.</text>
</comment>
<dbReference type="AlphaFoldDB" id="A0A8T0MNE2"/>
<keyword evidence="4" id="KW-1185">Reference proteome</keyword>
<dbReference type="PANTHER" id="PTHR33075:SF7">
    <property type="entry name" value="OS02G0303350 PROTEIN"/>
    <property type="match status" value="1"/>
</dbReference>
<organism evidence="3 4">
    <name type="scientific">Panicum virgatum</name>
    <name type="common">Blackwell switchgrass</name>
    <dbReference type="NCBI Taxonomy" id="38727"/>
    <lineage>
        <taxon>Eukaryota</taxon>
        <taxon>Viridiplantae</taxon>
        <taxon>Streptophyta</taxon>
        <taxon>Embryophyta</taxon>
        <taxon>Tracheophyta</taxon>
        <taxon>Spermatophyta</taxon>
        <taxon>Magnoliopsida</taxon>
        <taxon>Liliopsida</taxon>
        <taxon>Poales</taxon>
        <taxon>Poaceae</taxon>
        <taxon>PACMAD clade</taxon>
        <taxon>Panicoideae</taxon>
        <taxon>Panicodae</taxon>
        <taxon>Paniceae</taxon>
        <taxon>Panicinae</taxon>
        <taxon>Panicum</taxon>
        <taxon>Panicum sect. Hiantes</taxon>
    </lineage>
</organism>
<sequence length="719" mass="80154">MEALSSDLSRLDFNPGCLFESKVRSRLRSSLVASFSRSKFHLNPEFVAHLLQSVIGGTAKHFAVVELDHWVFKFSVKSHQVEAVTADHSPDQKWVHVQSKSSKRLQQNLVNSSQLKKVPLSGANLVPVANVFKTLKNKFGPLQGFPPKESMFSRLNFESVPDDHAPGTVHKKRNLFGPSPETRQATAQKGKEKEMDLNLNLGGISSKPSRNSMGLAQDQCFRCLSKTHKRAECKWPIKCHACLEFSHVKAHCSTAPWFLCSSKPAPFTAIDGDKWHLYPPSSWFKSPPGPSGSDPVYFDSFGDFASRSLGINVINESTTVTWNSTSSLISPACQVIRENALHPIYNLDLHHRSSPLEQSSNIPNLSPDSIHSENPAFNTVPTSTDGADHSDENYSKLDMAYRFVDPRPFMPRGAQRVMVPGRKHMRRVLIGRPHSKNNDQAIVTIDPLPQAQVSFQNIRGVIADFLADQARVGYNTIQPCPYGQAYVRFNFFHDRDFLILNSPHQFGDIRISFTEHNKGSNNRRLEMNYEAHVEKVLDDCGHVIAWEEDQNHLSRILVKARVVDLAEIPWFAVYSEGLDFNGESWSVQIEILSSKLLGAGPQEEDNPLDDDNFNPNEFQFFGFGQPGQGPPNNPPVNPQVGPNVEGWGLWPENQNADAVIKNLGTQFCKIDAGVLTEDKLLKKKNSSLGGGKKVISKENPKEKEGPADGKPTSNKKAKK</sequence>
<evidence type="ECO:0000259" key="2">
    <source>
        <dbReference type="Pfam" id="PF24530"/>
    </source>
</evidence>
<evidence type="ECO:0000313" key="3">
    <source>
        <dbReference type="EMBL" id="KAG2538800.1"/>
    </source>
</evidence>
<dbReference type="InterPro" id="IPR056018">
    <property type="entry name" value="DUF7597"/>
</dbReference>
<feature type="compositionally biased region" description="Basic and acidic residues" evidence="1">
    <location>
        <begin position="695"/>
        <end position="707"/>
    </location>
</feature>
<proteinExistence type="predicted"/>